<dbReference type="PATRIC" id="fig|1423792.3.peg.488"/>
<reference evidence="5 6" key="1">
    <citation type="journal article" date="2015" name="Genome Announc.">
        <title>Expanding the biotechnology potential of lactobacilli through comparative genomics of 213 strains and associated genera.</title>
        <authorList>
            <person name="Sun Z."/>
            <person name="Harris H.M."/>
            <person name="McCann A."/>
            <person name="Guo C."/>
            <person name="Argimon S."/>
            <person name="Zhang W."/>
            <person name="Yang X."/>
            <person name="Jeffery I.B."/>
            <person name="Cooney J.C."/>
            <person name="Kagawa T.F."/>
            <person name="Liu W."/>
            <person name="Song Y."/>
            <person name="Salvetti E."/>
            <person name="Wrobel A."/>
            <person name="Rasinkangas P."/>
            <person name="Parkhill J."/>
            <person name="Rea M.C."/>
            <person name="O'Sullivan O."/>
            <person name="Ritari J."/>
            <person name="Douillard F.P."/>
            <person name="Paul Ross R."/>
            <person name="Yang R."/>
            <person name="Briner A.E."/>
            <person name="Felis G.E."/>
            <person name="de Vos W.M."/>
            <person name="Barrangou R."/>
            <person name="Klaenhammer T.R."/>
            <person name="Caufield P.W."/>
            <person name="Cui Y."/>
            <person name="Zhang H."/>
            <person name="O'Toole P.W."/>
        </authorList>
    </citation>
    <scope>NUCLEOTIDE SEQUENCE [LARGE SCALE GENOMIC DNA]</scope>
    <source>
        <strain evidence="5 6">DSM 12744</strain>
    </source>
</reference>
<evidence type="ECO:0000256" key="1">
    <source>
        <dbReference type="SAM" id="Coils"/>
    </source>
</evidence>
<sequence length="273" mass="31117">MATTTEDLLKQALEQNAKLLEQVQLLTEQVAYLTHHRFGRSSEQINPNQTSLLEDDSVFTNPEQTGEQSEEVTEKTTQQRKPKAKRSEILAKDLPVKTTIITKDDEHCEHGHDLKPFGKHLLREQLRVIRPRMFVEKVYVQSYKCVECEHEDGCSHVYQADAPKALIAHSIATPSLVASILHQKYILATPLYRQLKDWQRAGVLLSETTIANWVIKCAELVKPVYDVMRSHLMSQGFLQGDETPYQVLNEPGKPATSKSYVWVARSITRALSR</sequence>
<feature type="domain" description="Transposase IS66 central" evidence="3">
    <location>
        <begin position="169"/>
        <end position="266"/>
    </location>
</feature>
<dbReference type="Pfam" id="PF03050">
    <property type="entry name" value="DDE_Tnp_IS66"/>
    <property type="match status" value="1"/>
</dbReference>
<evidence type="ECO:0000259" key="3">
    <source>
        <dbReference type="Pfam" id="PF03050"/>
    </source>
</evidence>
<dbReference type="PANTHER" id="PTHR33678">
    <property type="entry name" value="BLL1576 PROTEIN"/>
    <property type="match status" value="1"/>
</dbReference>
<name>A0A0R1MUM5_9LACO</name>
<dbReference type="Proteomes" id="UP000051330">
    <property type="component" value="Unassembled WGS sequence"/>
</dbReference>
<dbReference type="InterPro" id="IPR004291">
    <property type="entry name" value="Transposase_IS66_central"/>
</dbReference>
<accession>A0A0R1MUM5</accession>
<organism evidence="5 6">
    <name type="scientific">Schleiferilactobacillus perolens DSM 12744</name>
    <dbReference type="NCBI Taxonomy" id="1423792"/>
    <lineage>
        <taxon>Bacteria</taxon>
        <taxon>Bacillati</taxon>
        <taxon>Bacillota</taxon>
        <taxon>Bacilli</taxon>
        <taxon>Lactobacillales</taxon>
        <taxon>Lactobacillaceae</taxon>
        <taxon>Schleiferilactobacillus</taxon>
    </lineage>
</organism>
<dbReference type="AlphaFoldDB" id="A0A0R1MUM5"/>
<proteinExistence type="predicted"/>
<feature type="region of interest" description="Disordered" evidence="2">
    <location>
        <begin position="59"/>
        <end position="87"/>
    </location>
</feature>
<dbReference type="Pfam" id="PF13007">
    <property type="entry name" value="LZ_Tnp_IS66"/>
    <property type="match status" value="1"/>
</dbReference>
<dbReference type="RefSeq" id="WP_268873290.1">
    <property type="nucleotide sequence ID" value="NZ_AZEC01000010.1"/>
</dbReference>
<gene>
    <name evidence="5" type="ORF">FD09_GL000479</name>
</gene>
<evidence type="ECO:0000313" key="5">
    <source>
        <dbReference type="EMBL" id="KRL11872.1"/>
    </source>
</evidence>
<comment type="caution">
    <text evidence="5">The sequence shown here is derived from an EMBL/GenBank/DDBJ whole genome shotgun (WGS) entry which is preliminary data.</text>
</comment>
<keyword evidence="6" id="KW-1185">Reference proteome</keyword>
<dbReference type="InterPro" id="IPR052344">
    <property type="entry name" value="Transposase-related"/>
</dbReference>
<evidence type="ECO:0000313" key="6">
    <source>
        <dbReference type="Proteomes" id="UP000051330"/>
    </source>
</evidence>
<dbReference type="InterPro" id="IPR024463">
    <property type="entry name" value="Transposase_TnpC_homeodom"/>
</dbReference>
<protein>
    <submittedName>
        <fullName evidence="5">Transposase IS66</fullName>
    </submittedName>
</protein>
<evidence type="ECO:0000259" key="4">
    <source>
        <dbReference type="Pfam" id="PF13007"/>
    </source>
</evidence>
<dbReference type="STRING" id="1423792.FD09_GL000479"/>
<keyword evidence="1" id="KW-0175">Coiled coil</keyword>
<evidence type="ECO:0000256" key="2">
    <source>
        <dbReference type="SAM" id="MobiDB-lite"/>
    </source>
</evidence>
<feature type="domain" description="Transposase TnpC homeodomain" evidence="4">
    <location>
        <begin position="26"/>
        <end position="97"/>
    </location>
</feature>
<dbReference type="EMBL" id="AZEC01000010">
    <property type="protein sequence ID" value="KRL11872.1"/>
    <property type="molecule type" value="Genomic_DNA"/>
</dbReference>
<feature type="coiled-coil region" evidence="1">
    <location>
        <begin position="2"/>
        <end position="29"/>
    </location>
</feature>